<comment type="caution">
    <text evidence="1">The sequence shown here is derived from an EMBL/GenBank/DDBJ whole genome shotgun (WGS) entry which is preliminary data.</text>
</comment>
<evidence type="ECO:0000313" key="1">
    <source>
        <dbReference type="EMBL" id="KAI1894379.1"/>
    </source>
</evidence>
<name>A0A8T3DA52_9TELE</name>
<protein>
    <submittedName>
        <fullName evidence="1">Uncharacterized protein</fullName>
    </submittedName>
</protein>
<dbReference type="EMBL" id="JAERUA010000010">
    <property type="protein sequence ID" value="KAI1894379.1"/>
    <property type="molecule type" value="Genomic_DNA"/>
</dbReference>
<dbReference type="Proteomes" id="UP000829720">
    <property type="component" value="Unassembled WGS sequence"/>
</dbReference>
<dbReference type="AlphaFoldDB" id="A0A8T3DA52"/>
<keyword evidence="2" id="KW-1185">Reference proteome</keyword>
<reference evidence="1" key="1">
    <citation type="submission" date="2021-01" db="EMBL/GenBank/DDBJ databases">
        <authorList>
            <person name="Zahm M."/>
            <person name="Roques C."/>
            <person name="Cabau C."/>
            <person name="Klopp C."/>
            <person name="Donnadieu C."/>
            <person name="Jouanno E."/>
            <person name="Lampietro C."/>
            <person name="Louis A."/>
            <person name="Herpin A."/>
            <person name="Echchiki A."/>
            <person name="Berthelot C."/>
            <person name="Parey E."/>
            <person name="Roest-Crollius H."/>
            <person name="Braasch I."/>
            <person name="Postlethwait J."/>
            <person name="Bobe J."/>
            <person name="Montfort J."/>
            <person name="Bouchez O."/>
            <person name="Begum T."/>
            <person name="Mejri S."/>
            <person name="Adams A."/>
            <person name="Chen W.-J."/>
            <person name="Guiguen Y."/>
        </authorList>
    </citation>
    <scope>NUCLEOTIDE SEQUENCE</scope>
    <source>
        <tissue evidence="1">Blood</tissue>
    </source>
</reference>
<gene>
    <name evidence="1" type="ORF">AGOR_G00115210</name>
</gene>
<proteinExistence type="predicted"/>
<sequence>MQGGAPLCGIWLCLAGHRPPLCSGSYGDRHLNKINNEARRWYDSRSVKGKLEGRSEEYQKRHLTTI</sequence>
<organism evidence="1 2">
    <name type="scientific">Albula goreensis</name>
    <dbReference type="NCBI Taxonomy" id="1534307"/>
    <lineage>
        <taxon>Eukaryota</taxon>
        <taxon>Metazoa</taxon>
        <taxon>Chordata</taxon>
        <taxon>Craniata</taxon>
        <taxon>Vertebrata</taxon>
        <taxon>Euteleostomi</taxon>
        <taxon>Actinopterygii</taxon>
        <taxon>Neopterygii</taxon>
        <taxon>Teleostei</taxon>
        <taxon>Albuliformes</taxon>
        <taxon>Albulidae</taxon>
        <taxon>Albula</taxon>
    </lineage>
</organism>
<accession>A0A8T3DA52</accession>
<evidence type="ECO:0000313" key="2">
    <source>
        <dbReference type="Proteomes" id="UP000829720"/>
    </source>
</evidence>